<proteinExistence type="predicted"/>
<feature type="transmembrane region" description="Helical" evidence="6">
    <location>
        <begin position="293"/>
        <end position="314"/>
    </location>
</feature>
<feature type="transmembrane region" description="Helical" evidence="6">
    <location>
        <begin position="137"/>
        <end position="160"/>
    </location>
</feature>
<keyword evidence="3 6" id="KW-0812">Transmembrane</keyword>
<reference evidence="9" key="1">
    <citation type="journal article" date="2019" name="Int. J. Syst. Evol. Microbiol.">
        <title>The Global Catalogue of Microorganisms (GCM) 10K type strain sequencing project: providing services to taxonomists for standard genome sequencing and annotation.</title>
        <authorList>
            <consortium name="The Broad Institute Genomics Platform"/>
            <consortium name="The Broad Institute Genome Sequencing Center for Infectious Disease"/>
            <person name="Wu L."/>
            <person name="Ma J."/>
        </authorList>
    </citation>
    <scope>NUCLEOTIDE SEQUENCE [LARGE SCALE GENOMIC DNA]</scope>
    <source>
        <strain evidence="9">CCM 8925</strain>
    </source>
</reference>
<comment type="subcellular location">
    <subcellularLocation>
        <location evidence="1">Cell membrane</location>
        <topology evidence="1">Multi-pass membrane protein</topology>
    </subcellularLocation>
</comment>
<feature type="transmembrane region" description="Helical" evidence="6">
    <location>
        <begin position="222"/>
        <end position="240"/>
    </location>
</feature>
<dbReference type="Proteomes" id="UP001597104">
    <property type="component" value="Unassembled WGS sequence"/>
</dbReference>
<dbReference type="PROSITE" id="PS50850">
    <property type="entry name" value="MFS"/>
    <property type="match status" value="1"/>
</dbReference>
<accession>A0ABW3EFZ0</accession>
<dbReference type="Gene3D" id="1.20.1720.10">
    <property type="entry name" value="Multidrug resistance protein D"/>
    <property type="match status" value="1"/>
</dbReference>
<feature type="transmembrane region" description="Helical" evidence="6">
    <location>
        <begin position="107"/>
        <end position="125"/>
    </location>
</feature>
<evidence type="ECO:0000313" key="9">
    <source>
        <dbReference type="Proteomes" id="UP001597104"/>
    </source>
</evidence>
<feature type="transmembrane region" description="Helical" evidence="6">
    <location>
        <begin position="166"/>
        <end position="186"/>
    </location>
</feature>
<keyword evidence="9" id="KW-1185">Reference proteome</keyword>
<feature type="transmembrane region" description="Helical" evidence="6">
    <location>
        <begin position="193"/>
        <end position="216"/>
    </location>
</feature>
<evidence type="ECO:0000256" key="5">
    <source>
        <dbReference type="ARBA" id="ARBA00023136"/>
    </source>
</evidence>
<dbReference type="PANTHER" id="PTHR42718">
    <property type="entry name" value="MAJOR FACILITATOR SUPERFAMILY MULTIDRUG TRANSPORTER MFSC"/>
    <property type="match status" value="1"/>
</dbReference>
<evidence type="ECO:0000313" key="8">
    <source>
        <dbReference type="EMBL" id="MFD0898267.1"/>
    </source>
</evidence>
<evidence type="ECO:0000256" key="6">
    <source>
        <dbReference type="SAM" id="Phobius"/>
    </source>
</evidence>
<dbReference type="SUPFAM" id="SSF103473">
    <property type="entry name" value="MFS general substrate transporter"/>
    <property type="match status" value="1"/>
</dbReference>
<feature type="transmembrane region" description="Helical" evidence="6">
    <location>
        <begin position="357"/>
        <end position="376"/>
    </location>
</feature>
<keyword evidence="2" id="KW-0813">Transport</keyword>
<dbReference type="InterPro" id="IPR036259">
    <property type="entry name" value="MFS_trans_sf"/>
</dbReference>
<evidence type="ECO:0000259" key="7">
    <source>
        <dbReference type="PROSITE" id="PS50850"/>
    </source>
</evidence>
<feature type="transmembrane region" description="Helical" evidence="6">
    <location>
        <begin position="50"/>
        <end position="69"/>
    </location>
</feature>
<dbReference type="InterPro" id="IPR020846">
    <property type="entry name" value="MFS_dom"/>
</dbReference>
<evidence type="ECO:0000256" key="4">
    <source>
        <dbReference type="ARBA" id="ARBA00022989"/>
    </source>
</evidence>
<keyword evidence="5 6" id="KW-0472">Membrane</keyword>
<dbReference type="RefSeq" id="WP_137638637.1">
    <property type="nucleotide sequence ID" value="NZ_BJDN01000032.1"/>
</dbReference>
<feature type="domain" description="Major facilitator superfamily (MFS) profile" evidence="7">
    <location>
        <begin position="8"/>
        <end position="454"/>
    </location>
</feature>
<dbReference type="InterPro" id="IPR011701">
    <property type="entry name" value="MFS"/>
</dbReference>
<feature type="transmembrane region" description="Helical" evidence="6">
    <location>
        <begin position="12"/>
        <end position="30"/>
    </location>
</feature>
<dbReference type="Gene3D" id="1.20.1250.20">
    <property type="entry name" value="MFS general substrate transporter like domains"/>
    <property type="match status" value="1"/>
</dbReference>
<feature type="transmembrane region" description="Helical" evidence="6">
    <location>
        <begin position="426"/>
        <end position="450"/>
    </location>
</feature>
<protein>
    <submittedName>
        <fullName evidence="8">MFS transporter</fullName>
    </submittedName>
</protein>
<dbReference type="Pfam" id="PF07690">
    <property type="entry name" value="MFS_1"/>
    <property type="match status" value="1"/>
</dbReference>
<feature type="transmembrane region" description="Helical" evidence="6">
    <location>
        <begin position="78"/>
        <end position="101"/>
    </location>
</feature>
<evidence type="ECO:0000256" key="2">
    <source>
        <dbReference type="ARBA" id="ARBA00022448"/>
    </source>
</evidence>
<gene>
    <name evidence="8" type="ORF">ACFQZ7_11100</name>
</gene>
<evidence type="ECO:0000256" key="3">
    <source>
        <dbReference type="ARBA" id="ARBA00022692"/>
    </source>
</evidence>
<dbReference type="PANTHER" id="PTHR42718:SF43">
    <property type="entry name" value="LINCOMYCIN RESISTANCE PROTEIN LMRB"/>
    <property type="match status" value="1"/>
</dbReference>
<organism evidence="8 9">
    <name type="scientific">Loigolactobacillus binensis</name>
    <dbReference type="NCBI Taxonomy" id="2559922"/>
    <lineage>
        <taxon>Bacteria</taxon>
        <taxon>Bacillati</taxon>
        <taxon>Bacillota</taxon>
        <taxon>Bacilli</taxon>
        <taxon>Lactobacillales</taxon>
        <taxon>Lactobacillaceae</taxon>
        <taxon>Loigolactobacillus</taxon>
    </lineage>
</organism>
<dbReference type="PRINTS" id="PR01036">
    <property type="entry name" value="TCRTETB"/>
</dbReference>
<sequence>MSEKIAAKTIGAVVATGLMSFSGVIVETAMNITFPTLMREFHVSTTTVQWMTTLYLLVVASIVPLSATLKRRFKTKSLFLFAITMFILGVILDGLAPQFWVLLLGRAVQGMGTGVALPLMFNIILEQVPQSRIGMMMGFGTLITGIAPAIGPTFGGLVVSTMSWRFIFAFLLPILIIALILGLTCITQTGEQVIAPVDLGSVVLIIIAFCGLIWGIANLGSVASIIALVIGLVALVGFSVRSLRQDNPIIQLHLFANRYFTGHVLSFIFLQITALGLSFVLPNYMQLVNGRSALIAGLMVLPGAALGGILAPISGRLYDHFGAKRILLSGSIVVAIGLLGLTIFGRRLTPIAISGWYLIYMLGIGTIMGNMMTNGLRQIKQDQAADGNAIFTTMQQFAAALGTSLAAMIVAVGQRSTASQAVGTAIGAANAFLLLLGLTILELVIMLVVLRKAK</sequence>
<dbReference type="EMBL" id="JBHTIO010000051">
    <property type="protein sequence ID" value="MFD0898267.1"/>
    <property type="molecule type" value="Genomic_DNA"/>
</dbReference>
<evidence type="ECO:0000256" key="1">
    <source>
        <dbReference type="ARBA" id="ARBA00004651"/>
    </source>
</evidence>
<keyword evidence="4 6" id="KW-1133">Transmembrane helix</keyword>
<feature type="transmembrane region" description="Helical" evidence="6">
    <location>
        <begin position="397"/>
        <end position="414"/>
    </location>
</feature>
<feature type="transmembrane region" description="Helical" evidence="6">
    <location>
        <begin position="260"/>
        <end position="281"/>
    </location>
</feature>
<comment type="caution">
    <text evidence="8">The sequence shown here is derived from an EMBL/GenBank/DDBJ whole genome shotgun (WGS) entry which is preliminary data.</text>
</comment>
<feature type="transmembrane region" description="Helical" evidence="6">
    <location>
        <begin position="326"/>
        <end position="345"/>
    </location>
</feature>
<name>A0ABW3EFZ0_9LACO</name>